<sequence length="87" mass="9133">MGSSTGLRSVIICVLILGLVLEQAQVEAKICCMISAGEACYELCRILGGASERVCKISCGCKDISGKSCSGLYPIRPPAPTPVRPPY</sequence>
<keyword evidence="2" id="KW-1185">Reference proteome</keyword>
<protein>
    <submittedName>
        <fullName evidence="1">Uncharacterized protein</fullName>
    </submittedName>
</protein>
<accession>A0ACD5Z3L6</accession>
<organism evidence="1 2">
    <name type="scientific">Avena sativa</name>
    <name type="common">Oat</name>
    <dbReference type="NCBI Taxonomy" id="4498"/>
    <lineage>
        <taxon>Eukaryota</taxon>
        <taxon>Viridiplantae</taxon>
        <taxon>Streptophyta</taxon>
        <taxon>Embryophyta</taxon>
        <taxon>Tracheophyta</taxon>
        <taxon>Spermatophyta</taxon>
        <taxon>Magnoliopsida</taxon>
        <taxon>Liliopsida</taxon>
        <taxon>Poales</taxon>
        <taxon>Poaceae</taxon>
        <taxon>BOP clade</taxon>
        <taxon>Pooideae</taxon>
        <taxon>Poodae</taxon>
        <taxon>Poeae</taxon>
        <taxon>Poeae Chloroplast Group 1 (Aveneae type)</taxon>
        <taxon>Aveninae</taxon>
        <taxon>Avena</taxon>
    </lineage>
</organism>
<reference evidence="1" key="2">
    <citation type="submission" date="2025-09" db="UniProtKB">
        <authorList>
            <consortium name="EnsemblPlants"/>
        </authorList>
    </citation>
    <scope>IDENTIFICATION</scope>
</reference>
<reference evidence="1" key="1">
    <citation type="submission" date="2021-05" db="EMBL/GenBank/DDBJ databases">
        <authorList>
            <person name="Scholz U."/>
            <person name="Mascher M."/>
            <person name="Fiebig A."/>
        </authorList>
    </citation>
    <scope>NUCLEOTIDE SEQUENCE [LARGE SCALE GENOMIC DNA]</scope>
</reference>
<dbReference type="EnsemblPlants" id="AVESA.00010b.r2.6CG1090920.2">
    <property type="protein sequence ID" value="AVESA.00010b.r2.6CG1090920.2.CDS.1"/>
    <property type="gene ID" value="AVESA.00010b.r2.6CG1090920"/>
</dbReference>
<evidence type="ECO:0000313" key="2">
    <source>
        <dbReference type="Proteomes" id="UP001732700"/>
    </source>
</evidence>
<evidence type="ECO:0000313" key="1">
    <source>
        <dbReference type="EnsemblPlants" id="AVESA.00010b.r2.6CG1090920.2.CDS.1"/>
    </source>
</evidence>
<name>A0ACD5Z3L6_AVESA</name>
<proteinExistence type="predicted"/>
<dbReference type="Proteomes" id="UP001732700">
    <property type="component" value="Chromosome 6C"/>
</dbReference>